<sequence length="142" mass="15728">MSHLLDTNVISELRKPARRADPGVRSWVASRAATDLYLSAITISEVEIGIGRLARRDSIQAAHLRRWLDDDLLGSFAGRILAVDLPVARRAAYLHVPDPRPERDALITATASVHGLTVVTRNVRDFENLDVAVFNPWESHAS</sequence>
<dbReference type="EC" id="3.1.-.-" evidence="8"/>
<evidence type="ECO:0000313" key="10">
    <source>
        <dbReference type="EMBL" id="NDO77898.1"/>
    </source>
</evidence>
<accession>A0A6N9QZM2</accession>
<dbReference type="GO" id="GO:0004540">
    <property type="term" value="F:RNA nuclease activity"/>
    <property type="evidence" value="ECO:0007669"/>
    <property type="project" value="InterPro"/>
</dbReference>
<evidence type="ECO:0000256" key="5">
    <source>
        <dbReference type="ARBA" id="ARBA00022801"/>
    </source>
</evidence>
<comment type="caution">
    <text evidence="10">The sequence shown here is derived from an EMBL/GenBank/DDBJ whole genome shotgun (WGS) entry which is preliminary data.</text>
</comment>
<reference evidence="10 11" key="1">
    <citation type="submission" date="2019-11" db="EMBL/GenBank/DDBJ databases">
        <title>Draft genome sequence of Kocuria indica DP-K7, a methyl red degrading Actinobacterium.</title>
        <authorList>
            <person name="Kumaran S."/>
            <person name="Tischler D."/>
            <person name="Ngo A.C.R."/>
            <person name="Schultes F."/>
        </authorList>
    </citation>
    <scope>NUCLEOTIDE SEQUENCE [LARGE SCALE GENOMIC DNA]</scope>
    <source>
        <strain evidence="10 11">DP-K7</strain>
    </source>
</reference>
<dbReference type="InterPro" id="IPR022907">
    <property type="entry name" value="VapC_family"/>
</dbReference>
<dbReference type="GO" id="GO:0000287">
    <property type="term" value="F:magnesium ion binding"/>
    <property type="evidence" value="ECO:0007669"/>
    <property type="project" value="UniProtKB-UniRule"/>
</dbReference>
<dbReference type="EMBL" id="WMHZ01000007">
    <property type="protein sequence ID" value="NDO77898.1"/>
    <property type="molecule type" value="Genomic_DNA"/>
</dbReference>
<dbReference type="InterPro" id="IPR050556">
    <property type="entry name" value="Type_II_TA_system_RNase"/>
</dbReference>
<dbReference type="CDD" id="cd18746">
    <property type="entry name" value="PIN_VapC4-5_FitB-like"/>
    <property type="match status" value="1"/>
</dbReference>
<evidence type="ECO:0000256" key="1">
    <source>
        <dbReference type="ARBA" id="ARBA00001946"/>
    </source>
</evidence>
<keyword evidence="2 8" id="KW-1277">Toxin-antitoxin system</keyword>
<keyword evidence="8" id="KW-0800">Toxin</keyword>
<keyword evidence="5 8" id="KW-0378">Hydrolase</keyword>
<evidence type="ECO:0000256" key="2">
    <source>
        <dbReference type="ARBA" id="ARBA00022649"/>
    </source>
</evidence>
<dbReference type="Gene3D" id="3.40.50.1010">
    <property type="entry name" value="5'-nuclease"/>
    <property type="match status" value="1"/>
</dbReference>
<proteinExistence type="inferred from homology"/>
<gene>
    <name evidence="8" type="primary">vapC</name>
    <name evidence="10" type="ORF">GKZ75_06570</name>
</gene>
<dbReference type="PANTHER" id="PTHR33653">
    <property type="entry name" value="RIBONUCLEASE VAPC2"/>
    <property type="match status" value="1"/>
</dbReference>
<dbReference type="Pfam" id="PF01850">
    <property type="entry name" value="PIN"/>
    <property type="match status" value="1"/>
</dbReference>
<comment type="function">
    <text evidence="8">Toxic component of a toxin-antitoxin (TA) system. An RNase.</text>
</comment>
<keyword evidence="4 8" id="KW-0479">Metal-binding</keyword>
<keyword evidence="6 8" id="KW-0460">Magnesium</keyword>
<evidence type="ECO:0000256" key="8">
    <source>
        <dbReference type="HAMAP-Rule" id="MF_00265"/>
    </source>
</evidence>
<dbReference type="InterPro" id="IPR029060">
    <property type="entry name" value="PIN-like_dom_sf"/>
</dbReference>
<evidence type="ECO:0000313" key="11">
    <source>
        <dbReference type="Proteomes" id="UP000471026"/>
    </source>
</evidence>
<dbReference type="Proteomes" id="UP000471026">
    <property type="component" value="Unassembled WGS sequence"/>
</dbReference>
<dbReference type="GO" id="GO:0090729">
    <property type="term" value="F:toxin activity"/>
    <property type="evidence" value="ECO:0007669"/>
    <property type="project" value="UniProtKB-KW"/>
</dbReference>
<comment type="cofactor">
    <cofactor evidence="1 8">
        <name>Mg(2+)</name>
        <dbReference type="ChEBI" id="CHEBI:18420"/>
    </cofactor>
</comment>
<dbReference type="SUPFAM" id="SSF88723">
    <property type="entry name" value="PIN domain-like"/>
    <property type="match status" value="1"/>
</dbReference>
<organism evidence="10 11">
    <name type="scientific">Kocuria marina subsp. indica</name>
    <dbReference type="NCBI Taxonomy" id="1049583"/>
    <lineage>
        <taxon>Bacteria</taxon>
        <taxon>Bacillati</taxon>
        <taxon>Actinomycetota</taxon>
        <taxon>Actinomycetes</taxon>
        <taxon>Micrococcales</taxon>
        <taxon>Micrococcaceae</taxon>
        <taxon>Kocuria</taxon>
    </lineage>
</organism>
<name>A0A6N9QZM2_9MICC</name>
<feature type="binding site" evidence="8">
    <location>
        <position position="6"/>
    </location>
    <ligand>
        <name>Mg(2+)</name>
        <dbReference type="ChEBI" id="CHEBI:18420"/>
    </ligand>
</feature>
<evidence type="ECO:0000259" key="9">
    <source>
        <dbReference type="Pfam" id="PF01850"/>
    </source>
</evidence>
<dbReference type="AlphaFoldDB" id="A0A6N9QZM2"/>
<comment type="similarity">
    <text evidence="7 8">Belongs to the PINc/VapC protein family.</text>
</comment>
<dbReference type="RefSeq" id="WP_162229293.1">
    <property type="nucleotide sequence ID" value="NZ_WMHZ01000007.1"/>
</dbReference>
<dbReference type="InterPro" id="IPR002716">
    <property type="entry name" value="PIN_dom"/>
</dbReference>
<dbReference type="PANTHER" id="PTHR33653:SF1">
    <property type="entry name" value="RIBONUCLEASE VAPC2"/>
    <property type="match status" value="1"/>
</dbReference>
<feature type="binding site" evidence="8">
    <location>
        <position position="104"/>
    </location>
    <ligand>
        <name>Mg(2+)</name>
        <dbReference type="ChEBI" id="CHEBI:18420"/>
    </ligand>
</feature>
<feature type="domain" description="PIN" evidence="9">
    <location>
        <begin position="4"/>
        <end position="130"/>
    </location>
</feature>
<keyword evidence="3 8" id="KW-0540">Nuclease</keyword>
<evidence type="ECO:0000256" key="3">
    <source>
        <dbReference type="ARBA" id="ARBA00022722"/>
    </source>
</evidence>
<protein>
    <recommendedName>
        <fullName evidence="8">Ribonuclease VapC</fullName>
        <shortName evidence="8">RNase VapC</shortName>
        <ecNumber evidence="8">3.1.-.-</ecNumber>
    </recommendedName>
    <alternativeName>
        <fullName evidence="8">Toxin VapC</fullName>
    </alternativeName>
</protein>
<dbReference type="HAMAP" id="MF_00265">
    <property type="entry name" value="VapC_Nob1"/>
    <property type="match status" value="1"/>
</dbReference>
<evidence type="ECO:0000256" key="7">
    <source>
        <dbReference type="ARBA" id="ARBA00038093"/>
    </source>
</evidence>
<evidence type="ECO:0000256" key="4">
    <source>
        <dbReference type="ARBA" id="ARBA00022723"/>
    </source>
</evidence>
<dbReference type="GO" id="GO:0016787">
    <property type="term" value="F:hydrolase activity"/>
    <property type="evidence" value="ECO:0007669"/>
    <property type="project" value="UniProtKB-KW"/>
</dbReference>
<evidence type="ECO:0000256" key="6">
    <source>
        <dbReference type="ARBA" id="ARBA00022842"/>
    </source>
</evidence>